<feature type="compositionally biased region" description="Acidic residues" evidence="1">
    <location>
        <begin position="544"/>
        <end position="558"/>
    </location>
</feature>
<dbReference type="InterPro" id="IPR036116">
    <property type="entry name" value="FN3_sf"/>
</dbReference>
<gene>
    <name evidence="5" type="ORF">PLEPLA_LOCUS17102</name>
</gene>
<dbReference type="InterPro" id="IPR003961">
    <property type="entry name" value="FN3_dom"/>
</dbReference>
<feature type="signal peptide" evidence="3">
    <location>
        <begin position="1"/>
        <end position="18"/>
    </location>
</feature>
<feature type="region of interest" description="Disordered" evidence="1">
    <location>
        <begin position="525"/>
        <end position="567"/>
    </location>
</feature>
<feature type="compositionally biased region" description="Polar residues" evidence="1">
    <location>
        <begin position="360"/>
        <end position="379"/>
    </location>
</feature>
<dbReference type="AlphaFoldDB" id="A0A9N7UEL6"/>
<keyword evidence="2" id="KW-0812">Transmembrane</keyword>
<organism evidence="5 6">
    <name type="scientific">Pleuronectes platessa</name>
    <name type="common">European plaice</name>
    <dbReference type="NCBI Taxonomy" id="8262"/>
    <lineage>
        <taxon>Eukaryota</taxon>
        <taxon>Metazoa</taxon>
        <taxon>Chordata</taxon>
        <taxon>Craniata</taxon>
        <taxon>Vertebrata</taxon>
        <taxon>Euteleostomi</taxon>
        <taxon>Actinopterygii</taxon>
        <taxon>Neopterygii</taxon>
        <taxon>Teleostei</taxon>
        <taxon>Neoteleostei</taxon>
        <taxon>Acanthomorphata</taxon>
        <taxon>Carangaria</taxon>
        <taxon>Pleuronectiformes</taxon>
        <taxon>Pleuronectoidei</taxon>
        <taxon>Pleuronectidae</taxon>
        <taxon>Pleuronectes</taxon>
    </lineage>
</organism>
<comment type="caution">
    <text evidence="5">The sequence shown here is derived from an EMBL/GenBank/DDBJ whole genome shotgun (WGS) entry which is preliminary data.</text>
</comment>
<proteinExistence type="predicted"/>
<dbReference type="InterPro" id="IPR013783">
    <property type="entry name" value="Ig-like_fold"/>
</dbReference>
<name>A0A9N7UEL6_PLEPL</name>
<feature type="compositionally biased region" description="Polar residues" evidence="1">
    <location>
        <begin position="316"/>
        <end position="350"/>
    </location>
</feature>
<dbReference type="EMBL" id="CADEAL010001112">
    <property type="protein sequence ID" value="CAB1429127.1"/>
    <property type="molecule type" value="Genomic_DNA"/>
</dbReference>
<dbReference type="GO" id="GO:0004896">
    <property type="term" value="F:cytokine receptor activity"/>
    <property type="evidence" value="ECO:0007669"/>
    <property type="project" value="TreeGrafter"/>
</dbReference>
<keyword evidence="6" id="KW-1185">Reference proteome</keyword>
<evidence type="ECO:0000256" key="2">
    <source>
        <dbReference type="SAM" id="Phobius"/>
    </source>
</evidence>
<evidence type="ECO:0000313" key="5">
    <source>
        <dbReference type="EMBL" id="CAB1429127.1"/>
    </source>
</evidence>
<keyword evidence="3" id="KW-0732">Signal</keyword>
<feature type="chain" id="PRO_5040292321" description="Fibronectin type-III domain-containing protein" evidence="3">
    <location>
        <begin position="19"/>
        <end position="576"/>
    </location>
</feature>
<dbReference type="GO" id="GO:0005886">
    <property type="term" value="C:plasma membrane"/>
    <property type="evidence" value="ECO:0007669"/>
    <property type="project" value="TreeGrafter"/>
</dbReference>
<dbReference type="SUPFAM" id="SSF49265">
    <property type="entry name" value="Fibronectin type III"/>
    <property type="match status" value="1"/>
</dbReference>
<dbReference type="PANTHER" id="PTHR20859:SF53">
    <property type="entry name" value="INTERLEUKIN-22 RECEPTOR SUBUNIT ALPHA-1"/>
    <property type="match status" value="1"/>
</dbReference>
<evidence type="ECO:0000313" key="6">
    <source>
        <dbReference type="Proteomes" id="UP001153269"/>
    </source>
</evidence>
<accession>A0A9N7UEL6</accession>
<dbReference type="PANTHER" id="PTHR20859">
    <property type="entry name" value="INTERFERON/INTERLEUKIN RECEPTOR"/>
    <property type="match status" value="1"/>
</dbReference>
<dbReference type="Proteomes" id="UP001153269">
    <property type="component" value="Unassembled WGS sequence"/>
</dbReference>
<dbReference type="InterPro" id="IPR050650">
    <property type="entry name" value="Type-II_Cytokine-TF_Rcpt"/>
</dbReference>
<evidence type="ECO:0000256" key="1">
    <source>
        <dbReference type="SAM" id="MobiDB-lite"/>
    </source>
</evidence>
<feature type="transmembrane region" description="Helical" evidence="2">
    <location>
        <begin position="232"/>
        <end position="255"/>
    </location>
</feature>
<dbReference type="Gene3D" id="2.60.40.10">
    <property type="entry name" value="Immunoglobulins"/>
    <property type="match status" value="1"/>
</dbReference>
<evidence type="ECO:0000259" key="4">
    <source>
        <dbReference type="Pfam" id="PF01108"/>
    </source>
</evidence>
<protein>
    <recommendedName>
        <fullName evidence="4">Fibronectin type-III domain-containing protein</fullName>
    </recommendedName>
</protein>
<keyword evidence="2" id="KW-1133">Transmembrane helix</keyword>
<reference evidence="5" key="1">
    <citation type="submission" date="2020-03" db="EMBL/GenBank/DDBJ databases">
        <authorList>
            <person name="Weist P."/>
        </authorList>
    </citation>
    <scope>NUCLEOTIDE SEQUENCE</scope>
</reference>
<dbReference type="Pfam" id="PF01108">
    <property type="entry name" value="Tissue_fac"/>
    <property type="match status" value="1"/>
</dbReference>
<sequence>MWSVDVIILLLFCYACLSTGNGEVRFVSKNFHNVLHWDPVVPTSAGEQVLYSVQYQRYAGEQFQMKPECQNISTLTCDLTAETPSVPDVHYNAKVLGNGRMIGRTITRFKPIAETALGAPNLSTHANVSSLFVNVTLPLGPNGVSVADIISNSKSGPSQTVIEYTLKITEPKWAALVSEGTTGHFVINLKNNRTKYCGHVVYKPFSEWGRNLSEEASFCVTLPDNPGMLSPWLIAIAALLVAVITMSVAWTCNYVKGGKKADMPGSLGTTSGTSKHQVLQPPDVRIIISTPVVCIPHVSSDSRVGYSPQDMPFQAWQDSTGTSEDTGEHSPTSNHPETSGQSSGIYSSVAVQIPADGNPGVQQVTTDHTVSRNLPSRSQPWDKGGIKPVSHGVPRLPDPDACESNATIHLHTLRGTNGQLVLPSLAPQLPSYTGRTPLLSSLIFSTEERPLLASLHSFDSSDSGCDDCTVNSPTQPYANSHYIASHVPAPHLNLQCQDAPSCDAIFESGYKQNWLPQIPHEAASKDICGDTRTNYRRNRTPPKEEEEEEGGEEDDDRGEEGSRPIVLERWLVRVQE</sequence>
<keyword evidence="2" id="KW-0472">Membrane</keyword>
<evidence type="ECO:0000256" key="3">
    <source>
        <dbReference type="SAM" id="SignalP"/>
    </source>
</evidence>
<feature type="region of interest" description="Disordered" evidence="1">
    <location>
        <begin position="305"/>
        <end position="400"/>
    </location>
</feature>
<feature type="domain" description="Fibronectin type-III" evidence="4">
    <location>
        <begin position="23"/>
        <end position="97"/>
    </location>
</feature>